<evidence type="ECO:0000313" key="2">
    <source>
        <dbReference type="EMBL" id="KHN73106.1"/>
    </source>
</evidence>
<feature type="transmembrane region" description="Helical" evidence="1">
    <location>
        <begin position="66"/>
        <end position="87"/>
    </location>
</feature>
<dbReference type="AlphaFoldDB" id="A0A0B2UQ35"/>
<dbReference type="Proteomes" id="UP000031036">
    <property type="component" value="Unassembled WGS sequence"/>
</dbReference>
<feature type="transmembrane region" description="Helical" evidence="1">
    <location>
        <begin position="159"/>
        <end position="186"/>
    </location>
</feature>
<evidence type="ECO:0000256" key="1">
    <source>
        <dbReference type="SAM" id="Phobius"/>
    </source>
</evidence>
<dbReference type="OrthoDB" id="5813665at2759"/>
<name>A0A0B2UQ35_TOXCA</name>
<keyword evidence="1" id="KW-0472">Membrane</keyword>
<dbReference type="OMA" id="LIIVFRC"/>
<feature type="transmembrane region" description="Helical" evidence="1">
    <location>
        <begin position="26"/>
        <end position="46"/>
    </location>
</feature>
<keyword evidence="1" id="KW-1133">Transmembrane helix</keyword>
<dbReference type="EMBL" id="JPKZ01003153">
    <property type="protein sequence ID" value="KHN73106.1"/>
    <property type="molecule type" value="Genomic_DNA"/>
</dbReference>
<protein>
    <submittedName>
        <fullName evidence="2">Uncharacterized protein</fullName>
    </submittedName>
</protein>
<comment type="caution">
    <text evidence="2">The sequence shown here is derived from an EMBL/GenBank/DDBJ whole genome shotgun (WGS) entry which is preliminary data.</text>
</comment>
<keyword evidence="1" id="KW-0812">Transmembrane</keyword>
<dbReference type="PANTHER" id="PTHR34851:SF5">
    <property type="entry name" value="MARVEL DOMAIN-CONTAINING PROTEIN"/>
    <property type="match status" value="1"/>
</dbReference>
<feature type="transmembrane region" description="Helical" evidence="1">
    <location>
        <begin position="99"/>
        <end position="122"/>
    </location>
</feature>
<dbReference type="PANTHER" id="PTHR34851">
    <property type="entry name" value="PROTEIN CBG05235-RELATED"/>
    <property type="match status" value="1"/>
</dbReference>
<accession>A0A0B2UQ35</accession>
<evidence type="ECO:0000313" key="3">
    <source>
        <dbReference type="Proteomes" id="UP000031036"/>
    </source>
</evidence>
<reference evidence="2 3" key="1">
    <citation type="submission" date="2014-11" db="EMBL/GenBank/DDBJ databases">
        <title>Genetic blueprint of the zoonotic pathogen Toxocara canis.</title>
        <authorList>
            <person name="Zhu X.-Q."/>
            <person name="Korhonen P.K."/>
            <person name="Cai H."/>
            <person name="Young N.D."/>
            <person name="Nejsum P."/>
            <person name="von Samson-Himmelstjerna G."/>
            <person name="Boag P.R."/>
            <person name="Tan P."/>
            <person name="Li Q."/>
            <person name="Min J."/>
            <person name="Yang Y."/>
            <person name="Wang X."/>
            <person name="Fang X."/>
            <person name="Hall R.S."/>
            <person name="Hofmann A."/>
            <person name="Sternberg P.W."/>
            <person name="Jex A.R."/>
            <person name="Gasser R.B."/>
        </authorList>
    </citation>
    <scope>NUCLEOTIDE SEQUENCE [LARGE SCALE GENOMIC DNA]</scope>
    <source>
        <strain evidence="2">PN_DK_2014</strain>
    </source>
</reference>
<proteinExistence type="predicted"/>
<keyword evidence="3" id="KW-1185">Reference proteome</keyword>
<gene>
    <name evidence="2" type="ORF">Tcan_14784</name>
</gene>
<sequence>MTAMGAEASVTDSEDLKRRYRCCCNLVHVGTASTIIAILELFYLAYEMFSTFYLLHKTGDQHILSFSLSLFATFLAIIAVILLLFAVSTSTPYLLIPHLLMQVAVIFVLFVTCFFCLFAALAGTSIDLTITNTERTPEGDEALTHISVEPYDYGIVSRALSVLLIIASAVSLMLVLLQVALLRVVLSCYHYLQEKTFLKIQTSSRQTPLDGESSLDGKNGDPLAAIGASRSADLNSVSVSNTDIKEFTNPAETDC</sequence>
<organism evidence="2 3">
    <name type="scientific">Toxocara canis</name>
    <name type="common">Canine roundworm</name>
    <dbReference type="NCBI Taxonomy" id="6265"/>
    <lineage>
        <taxon>Eukaryota</taxon>
        <taxon>Metazoa</taxon>
        <taxon>Ecdysozoa</taxon>
        <taxon>Nematoda</taxon>
        <taxon>Chromadorea</taxon>
        <taxon>Rhabditida</taxon>
        <taxon>Spirurina</taxon>
        <taxon>Ascaridomorpha</taxon>
        <taxon>Ascaridoidea</taxon>
        <taxon>Toxocaridae</taxon>
        <taxon>Toxocara</taxon>
    </lineage>
</organism>